<dbReference type="NCBIfam" id="TIGR00820">
    <property type="entry name" value="zip"/>
    <property type="match status" value="1"/>
</dbReference>
<feature type="region of interest" description="Disordered" evidence="9">
    <location>
        <begin position="139"/>
        <end position="158"/>
    </location>
</feature>
<gene>
    <name evidence="10" type="ORF">M569_01444</name>
</gene>
<evidence type="ECO:0000256" key="4">
    <source>
        <dbReference type="ARBA" id="ARBA00022692"/>
    </source>
</evidence>
<dbReference type="GO" id="GO:0005886">
    <property type="term" value="C:plasma membrane"/>
    <property type="evidence" value="ECO:0007669"/>
    <property type="project" value="TreeGrafter"/>
</dbReference>
<feature type="transmembrane region" description="Helical" evidence="8">
    <location>
        <begin position="269"/>
        <end position="289"/>
    </location>
</feature>
<sequence length="361" mass="38142">SLLNQLSESMSATPCHKLDEQSDGCRNDSYALTLKLISIASILAAGLCGVSIPLIGKKRRFLTSDSNFFVAAKAFAAGVILATGFVHMLPDATSALTSSCLPQFPWRKFPFSGFIAMMAALGTLLADFVGTQYYERKHGKKQQQHQQQQPVVYSDPQSSCSLSESRICPETTKLFNGINEEEGGGHSHSHGLGTVNEESSSVRRIIVSQVLEVGIVSHSVIIGLSLGVSQSPCTIGPLLGALSFHQLFEGVALGGCISQAELKTVHSSVMAVFFAVTTPLGIAVGIGISSVYEGGSPRGAVIEGVLDSISAGILVYMALVDLIGADFLSRRMSCSNVRVQAACYFALLFGALLMSSLAAWA</sequence>
<dbReference type="AlphaFoldDB" id="S8D789"/>
<evidence type="ECO:0000313" key="10">
    <source>
        <dbReference type="EMBL" id="EPS73311.1"/>
    </source>
</evidence>
<dbReference type="EMBL" id="AUSU01000469">
    <property type="protein sequence ID" value="EPS73311.1"/>
    <property type="molecule type" value="Genomic_DNA"/>
</dbReference>
<keyword evidence="4 8" id="KW-0812">Transmembrane</keyword>
<keyword evidence="5 8" id="KW-1133">Transmembrane helix</keyword>
<feature type="transmembrane region" description="Helical" evidence="8">
    <location>
        <begin position="341"/>
        <end position="360"/>
    </location>
</feature>
<evidence type="ECO:0000256" key="8">
    <source>
        <dbReference type="RuleBase" id="RU362088"/>
    </source>
</evidence>
<organism evidence="10 11">
    <name type="scientific">Genlisea aurea</name>
    <dbReference type="NCBI Taxonomy" id="192259"/>
    <lineage>
        <taxon>Eukaryota</taxon>
        <taxon>Viridiplantae</taxon>
        <taxon>Streptophyta</taxon>
        <taxon>Embryophyta</taxon>
        <taxon>Tracheophyta</taxon>
        <taxon>Spermatophyta</taxon>
        <taxon>Magnoliopsida</taxon>
        <taxon>eudicotyledons</taxon>
        <taxon>Gunneridae</taxon>
        <taxon>Pentapetalae</taxon>
        <taxon>asterids</taxon>
        <taxon>lamiids</taxon>
        <taxon>Lamiales</taxon>
        <taxon>Lentibulariaceae</taxon>
        <taxon>Genlisea</taxon>
    </lineage>
</organism>
<evidence type="ECO:0000256" key="5">
    <source>
        <dbReference type="ARBA" id="ARBA00022989"/>
    </source>
</evidence>
<dbReference type="PANTHER" id="PTHR11040">
    <property type="entry name" value="ZINC/IRON TRANSPORTER"/>
    <property type="match status" value="1"/>
</dbReference>
<evidence type="ECO:0000256" key="6">
    <source>
        <dbReference type="ARBA" id="ARBA00023065"/>
    </source>
</evidence>
<dbReference type="InterPro" id="IPR003689">
    <property type="entry name" value="ZIP"/>
</dbReference>
<dbReference type="Proteomes" id="UP000015453">
    <property type="component" value="Unassembled WGS sequence"/>
</dbReference>
<keyword evidence="6 8" id="KW-0406">Ion transport</keyword>
<dbReference type="OrthoDB" id="448280at2759"/>
<evidence type="ECO:0000256" key="2">
    <source>
        <dbReference type="ARBA" id="ARBA00006939"/>
    </source>
</evidence>
<feature type="transmembrane region" description="Helical" evidence="8">
    <location>
        <begin position="68"/>
        <end position="89"/>
    </location>
</feature>
<name>S8D789_9LAMI</name>
<dbReference type="GO" id="GO:0005385">
    <property type="term" value="F:zinc ion transmembrane transporter activity"/>
    <property type="evidence" value="ECO:0007669"/>
    <property type="project" value="InterPro"/>
</dbReference>
<accession>S8D789</accession>
<proteinExistence type="inferred from homology"/>
<evidence type="ECO:0008006" key="12">
    <source>
        <dbReference type="Google" id="ProtNLM"/>
    </source>
</evidence>
<protein>
    <recommendedName>
        <fullName evidence="12">Zinc transporter 4, chloroplastic</fullName>
    </recommendedName>
</protein>
<dbReference type="Pfam" id="PF02535">
    <property type="entry name" value="Zip"/>
    <property type="match status" value="1"/>
</dbReference>
<evidence type="ECO:0000256" key="7">
    <source>
        <dbReference type="ARBA" id="ARBA00023136"/>
    </source>
</evidence>
<dbReference type="PANTHER" id="PTHR11040:SF44">
    <property type="entry name" value="PROTEIN ZNTC-RELATED"/>
    <property type="match status" value="1"/>
</dbReference>
<comment type="caution">
    <text evidence="8">Lacks conserved residue(s) required for the propagation of feature annotation.</text>
</comment>
<evidence type="ECO:0000256" key="3">
    <source>
        <dbReference type="ARBA" id="ARBA00022448"/>
    </source>
</evidence>
<comment type="caution">
    <text evidence="10">The sequence shown here is derived from an EMBL/GenBank/DDBJ whole genome shotgun (WGS) entry which is preliminary data.</text>
</comment>
<feature type="transmembrane region" description="Helical" evidence="8">
    <location>
        <begin position="36"/>
        <end position="56"/>
    </location>
</feature>
<dbReference type="InterPro" id="IPR004698">
    <property type="entry name" value="Zn/Fe_permease_fun/pln"/>
</dbReference>
<comment type="subcellular location">
    <subcellularLocation>
        <location evidence="1 8">Membrane</location>
        <topology evidence="1 8">Multi-pass membrane protein</topology>
    </subcellularLocation>
</comment>
<feature type="non-terminal residue" evidence="10">
    <location>
        <position position="1"/>
    </location>
</feature>
<evidence type="ECO:0000256" key="9">
    <source>
        <dbReference type="SAM" id="MobiDB-lite"/>
    </source>
</evidence>
<keyword evidence="11" id="KW-1185">Reference proteome</keyword>
<comment type="similarity">
    <text evidence="2 8">Belongs to the ZIP transporter (TC 2.A.5) family.</text>
</comment>
<keyword evidence="3 8" id="KW-0813">Transport</keyword>
<feature type="transmembrane region" description="Helical" evidence="8">
    <location>
        <begin position="309"/>
        <end position="329"/>
    </location>
</feature>
<reference evidence="10 11" key="1">
    <citation type="journal article" date="2013" name="BMC Genomics">
        <title>The miniature genome of a carnivorous plant Genlisea aurea contains a low number of genes and short non-coding sequences.</title>
        <authorList>
            <person name="Leushkin E.V."/>
            <person name="Sutormin R.A."/>
            <person name="Nabieva E.R."/>
            <person name="Penin A.A."/>
            <person name="Kondrashov A.S."/>
            <person name="Logacheva M.D."/>
        </authorList>
    </citation>
    <scope>NUCLEOTIDE SEQUENCE [LARGE SCALE GENOMIC DNA]</scope>
</reference>
<keyword evidence="7 8" id="KW-0472">Membrane</keyword>
<evidence type="ECO:0000313" key="11">
    <source>
        <dbReference type="Proteomes" id="UP000015453"/>
    </source>
</evidence>
<evidence type="ECO:0000256" key="1">
    <source>
        <dbReference type="ARBA" id="ARBA00004141"/>
    </source>
</evidence>
<feature type="transmembrane region" description="Helical" evidence="8">
    <location>
        <begin position="109"/>
        <end position="130"/>
    </location>
</feature>